<feature type="transmembrane region" description="Helical" evidence="5">
    <location>
        <begin position="35"/>
        <end position="53"/>
    </location>
</feature>
<evidence type="ECO:0000313" key="7">
    <source>
        <dbReference type="EMBL" id="KND22682.1"/>
    </source>
</evidence>
<dbReference type="PANTHER" id="PTHR37422">
    <property type="entry name" value="TEICHURONIC ACID BIOSYNTHESIS PROTEIN TUAE"/>
    <property type="match status" value="1"/>
</dbReference>
<dbReference type="EMBL" id="LGSW01000001">
    <property type="protein sequence ID" value="KND22682.1"/>
    <property type="molecule type" value="Genomic_DNA"/>
</dbReference>
<feature type="transmembrane region" description="Helical" evidence="5">
    <location>
        <begin position="65"/>
        <end position="84"/>
    </location>
</feature>
<evidence type="ECO:0000256" key="5">
    <source>
        <dbReference type="SAM" id="Phobius"/>
    </source>
</evidence>
<evidence type="ECO:0000259" key="6">
    <source>
        <dbReference type="Pfam" id="PF04932"/>
    </source>
</evidence>
<proteinExistence type="predicted"/>
<evidence type="ECO:0000256" key="3">
    <source>
        <dbReference type="ARBA" id="ARBA00022989"/>
    </source>
</evidence>
<reference evidence="7 8" key="1">
    <citation type="submission" date="2015-07" db="EMBL/GenBank/DDBJ databases">
        <title>Draft genome of Enhydrobacter aerosaccus.</title>
        <authorList>
            <person name="Wang X."/>
        </authorList>
    </citation>
    <scope>NUCLEOTIDE SEQUENCE [LARGE SCALE GENOMIC DNA]</scope>
    <source>
        <strain evidence="7 8">CGMCC9176</strain>
    </source>
</reference>
<dbReference type="InterPro" id="IPR051533">
    <property type="entry name" value="WaaL-like"/>
</dbReference>
<protein>
    <recommendedName>
        <fullName evidence="6">O-antigen ligase-related domain-containing protein</fullName>
    </recommendedName>
</protein>
<dbReference type="InterPro" id="IPR007016">
    <property type="entry name" value="O-antigen_ligase-rel_domated"/>
</dbReference>
<evidence type="ECO:0000256" key="4">
    <source>
        <dbReference type="ARBA" id="ARBA00023136"/>
    </source>
</evidence>
<feature type="domain" description="O-antigen ligase-related" evidence="6">
    <location>
        <begin position="183"/>
        <end position="320"/>
    </location>
</feature>
<keyword evidence="2 5" id="KW-0812">Transmembrane</keyword>
<keyword evidence="8" id="KW-1185">Reference proteome</keyword>
<keyword evidence="4 5" id="KW-0472">Membrane</keyword>
<accession>A0ABR5INM9</accession>
<dbReference type="PANTHER" id="PTHR37422:SF17">
    <property type="entry name" value="O-ANTIGEN LIGASE"/>
    <property type="match status" value="1"/>
</dbReference>
<feature type="transmembrane region" description="Helical" evidence="5">
    <location>
        <begin position="96"/>
        <end position="113"/>
    </location>
</feature>
<dbReference type="Proteomes" id="UP000053900">
    <property type="component" value="Unassembled WGS sequence"/>
</dbReference>
<feature type="transmembrane region" description="Helical" evidence="5">
    <location>
        <begin position="180"/>
        <end position="213"/>
    </location>
</feature>
<evidence type="ECO:0000313" key="8">
    <source>
        <dbReference type="Proteomes" id="UP000053900"/>
    </source>
</evidence>
<feature type="transmembrane region" description="Helical" evidence="5">
    <location>
        <begin position="150"/>
        <end position="173"/>
    </location>
</feature>
<keyword evidence="3 5" id="KW-1133">Transmembrane helix</keyword>
<comment type="caution">
    <text evidence="7">The sequence shown here is derived from an EMBL/GenBank/DDBJ whole genome shotgun (WGS) entry which is preliminary data.</text>
</comment>
<sequence length="372" mass="42941">MIRYSYSLMLFLTLCFIAFIFAGRGASFNIVDLKISFSAILGLIPWIIFAKSCNFNFISRSQINILITFLAFCFFIYSLFSLFYTPSPKYGIDKTFNLFVFFINGMLLISILNKEEFKRILKLIIFIVFPLACIYVLLNLKTGFQSRIGLFGAGSITTGRMFSFSCIIVSYFWITEKKKIYFLFFILFLLSTFFSGSRGNFIFTIIAILFPLIFINPKLFIKILLSFAGVAYIIINFELYEKIPFFYRYSLLTQGGGESIEVRFYAYRLSFSIFKENLIFGVGSGGYSFYSLKYDGFDYPHNIFLEIASELGEIGIILFFSILILTFISSLKNYLILALLIFYILVSSGSGDLYDARILFILFFLRYLLKGN</sequence>
<evidence type="ECO:0000256" key="1">
    <source>
        <dbReference type="ARBA" id="ARBA00004141"/>
    </source>
</evidence>
<dbReference type="Pfam" id="PF04932">
    <property type="entry name" value="Wzy_C"/>
    <property type="match status" value="1"/>
</dbReference>
<gene>
    <name evidence="7" type="ORF">AFK20_00760</name>
</gene>
<feature type="transmembrane region" description="Helical" evidence="5">
    <location>
        <begin position="120"/>
        <end position="138"/>
    </location>
</feature>
<name>A0ABR5INM9_9HYPH</name>
<comment type="subcellular location">
    <subcellularLocation>
        <location evidence="1">Membrane</location>
        <topology evidence="1">Multi-pass membrane protein</topology>
    </subcellularLocation>
</comment>
<organism evidence="7 8">
    <name type="scientific">Enhydrobacter aerosaccus</name>
    <dbReference type="NCBI Taxonomy" id="225324"/>
    <lineage>
        <taxon>Bacteria</taxon>
        <taxon>Pseudomonadati</taxon>
        <taxon>Pseudomonadota</taxon>
        <taxon>Alphaproteobacteria</taxon>
        <taxon>Hyphomicrobiales</taxon>
        <taxon>Enhydrobacter</taxon>
    </lineage>
</organism>
<evidence type="ECO:0000256" key="2">
    <source>
        <dbReference type="ARBA" id="ARBA00022692"/>
    </source>
</evidence>
<feature type="transmembrane region" description="Helical" evidence="5">
    <location>
        <begin position="219"/>
        <end position="240"/>
    </location>
</feature>
<feature type="transmembrane region" description="Helical" evidence="5">
    <location>
        <begin position="316"/>
        <end position="345"/>
    </location>
</feature>